<dbReference type="AlphaFoldDB" id="A0A916TCZ1"/>
<protein>
    <submittedName>
        <fullName evidence="3">Copper resistance protein B</fullName>
    </submittedName>
</protein>
<reference evidence="3" key="1">
    <citation type="journal article" date="2014" name="Int. J. Syst. Evol. Microbiol.">
        <title>Complete genome sequence of Corynebacterium casei LMG S-19264T (=DSM 44701T), isolated from a smear-ripened cheese.</title>
        <authorList>
            <consortium name="US DOE Joint Genome Institute (JGI-PGF)"/>
            <person name="Walter F."/>
            <person name="Albersmeier A."/>
            <person name="Kalinowski J."/>
            <person name="Ruckert C."/>
        </authorList>
    </citation>
    <scope>NUCLEOTIDE SEQUENCE</scope>
    <source>
        <strain evidence="3">CGMCC 1.15330</strain>
    </source>
</reference>
<dbReference type="GO" id="GO:0006878">
    <property type="term" value="P:intracellular copper ion homeostasis"/>
    <property type="evidence" value="ECO:0007669"/>
    <property type="project" value="InterPro"/>
</dbReference>
<evidence type="ECO:0000256" key="2">
    <source>
        <dbReference type="SAM" id="SignalP"/>
    </source>
</evidence>
<dbReference type="GO" id="GO:0009279">
    <property type="term" value="C:cell outer membrane"/>
    <property type="evidence" value="ECO:0007669"/>
    <property type="project" value="InterPro"/>
</dbReference>
<dbReference type="EMBL" id="BMIH01000004">
    <property type="protein sequence ID" value="GGB37877.1"/>
    <property type="molecule type" value="Genomic_DNA"/>
</dbReference>
<evidence type="ECO:0000313" key="4">
    <source>
        <dbReference type="Proteomes" id="UP000623067"/>
    </source>
</evidence>
<reference evidence="3" key="2">
    <citation type="submission" date="2020-09" db="EMBL/GenBank/DDBJ databases">
        <authorList>
            <person name="Sun Q."/>
            <person name="Zhou Y."/>
        </authorList>
    </citation>
    <scope>NUCLEOTIDE SEQUENCE</scope>
    <source>
        <strain evidence="3">CGMCC 1.15330</strain>
    </source>
</reference>
<dbReference type="GO" id="GO:0005507">
    <property type="term" value="F:copper ion binding"/>
    <property type="evidence" value="ECO:0007669"/>
    <property type="project" value="InterPro"/>
</dbReference>
<keyword evidence="4" id="KW-1185">Reference proteome</keyword>
<organism evidence="3 4">
    <name type="scientific">Sphingomonas metalli</name>
    <dbReference type="NCBI Taxonomy" id="1779358"/>
    <lineage>
        <taxon>Bacteria</taxon>
        <taxon>Pseudomonadati</taxon>
        <taxon>Pseudomonadota</taxon>
        <taxon>Alphaproteobacteria</taxon>
        <taxon>Sphingomonadales</taxon>
        <taxon>Sphingomonadaceae</taxon>
        <taxon>Sphingomonas</taxon>
    </lineage>
</organism>
<dbReference type="Proteomes" id="UP000623067">
    <property type="component" value="Unassembled WGS sequence"/>
</dbReference>
<dbReference type="Pfam" id="PF05275">
    <property type="entry name" value="CopB"/>
    <property type="match status" value="1"/>
</dbReference>
<feature type="region of interest" description="Disordered" evidence="1">
    <location>
        <begin position="25"/>
        <end position="94"/>
    </location>
</feature>
<feature type="compositionally biased region" description="Low complexity" evidence="1">
    <location>
        <begin position="35"/>
        <end position="62"/>
    </location>
</feature>
<name>A0A916TCZ1_9SPHN</name>
<sequence length="407" mass="43576">MIRLAAALAATTALAALVAAPAQGQSMQGMPGMSMPMPAKKPAPKKPTATKKFPAKKAAPAKRSSTRTSATKPGDQSMSDMPGMSATPAQPAMTGMDHGAMTMPAAPAQSGTMEGMDHGSMPGMQSQTGASSMPGMDMPAGQAGHDMSAMSGMAQTGTNLPAGTAPAPQPPIDHYAEKLFPAHDMAAARRDMMREQGGQTNYQVMFNLAEFQARKGRDGYRWDGEAWIGGDINRLWLKSEGEGAFRQGVEAAEIQALYSRAIGPYFNLQGGVRHDFKPGRPTTYATVGFEGLAPYWFEVEGALFLSDKGDLLGRLEGYYDQRITQRVVLQPRVEFNLAAQDVRETRTGAGLSSAELGLRLRYEITRQFAPYIGVSYSAKTGQTARYARADGEDPTVTSFVAGVRLWF</sequence>
<feature type="chain" id="PRO_5037800842" evidence="2">
    <location>
        <begin position="16"/>
        <end position="407"/>
    </location>
</feature>
<gene>
    <name evidence="3" type="primary">pcoB</name>
    <name evidence="3" type="ORF">GCM10011380_29100</name>
</gene>
<dbReference type="InterPro" id="IPR007939">
    <property type="entry name" value="Cu-R_B_prcur"/>
</dbReference>
<feature type="compositionally biased region" description="Polar residues" evidence="1">
    <location>
        <begin position="66"/>
        <end position="79"/>
    </location>
</feature>
<evidence type="ECO:0000313" key="3">
    <source>
        <dbReference type="EMBL" id="GGB37877.1"/>
    </source>
</evidence>
<comment type="caution">
    <text evidence="3">The sequence shown here is derived from an EMBL/GenBank/DDBJ whole genome shotgun (WGS) entry which is preliminary data.</text>
</comment>
<proteinExistence type="predicted"/>
<dbReference type="RefSeq" id="WP_188659517.1">
    <property type="nucleotide sequence ID" value="NZ_BMIH01000004.1"/>
</dbReference>
<keyword evidence="2" id="KW-0732">Signal</keyword>
<evidence type="ECO:0000256" key="1">
    <source>
        <dbReference type="SAM" id="MobiDB-lite"/>
    </source>
</evidence>
<feature type="signal peptide" evidence="2">
    <location>
        <begin position="1"/>
        <end position="15"/>
    </location>
</feature>
<accession>A0A916TCZ1</accession>